<gene>
    <name evidence="3" type="ORF">SAMN02745724_01772</name>
</gene>
<dbReference type="GO" id="GO:0022857">
    <property type="term" value="F:transmembrane transporter activity"/>
    <property type="evidence" value="ECO:0007669"/>
    <property type="project" value="TreeGrafter"/>
</dbReference>
<dbReference type="AlphaFoldDB" id="A0A1I1JJV6"/>
<feature type="domain" description="MacB-like periplasmic core" evidence="2">
    <location>
        <begin position="436"/>
        <end position="628"/>
    </location>
</feature>
<feature type="transmembrane region" description="Helical" evidence="1">
    <location>
        <begin position="761"/>
        <end position="783"/>
    </location>
</feature>
<feature type="transmembrane region" description="Helical" evidence="1">
    <location>
        <begin position="731"/>
        <end position="749"/>
    </location>
</feature>
<dbReference type="InterPro" id="IPR050250">
    <property type="entry name" value="Macrolide_Exporter_MacB"/>
</dbReference>
<reference evidence="3 4" key="1">
    <citation type="submission" date="2016-10" db="EMBL/GenBank/DDBJ databases">
        <authorList>
            <person name="de Groot N.N."/>
        </authorList>
    </citation>
    <scope>NUCLEOTIDE SEQUENCE [LARGE SCALE GENOMIC DNA]</scope>
    <source>
        <strain evidence="3 4">DSM 6059</strain>
    </source>
</reference>
<dbReference type="RefSeq" id="WP_091982875.1">
    <property type="nucleotide sequence ID" value="NZ_FOLO01000010.1"/>
</dbReference>
<name>A0A1I1JJV6_9GAMM</name>
<proteinExistence type="predicted"/>
<evidence type="ECO:0000259" key="2">
    <source>
        <dbReference type="Pfam" id="PF12704"/>
    </source>
</evidence>
<dbReference type="Pfam" id="PF12704">
    <property type="entry name" value="MacB_PCD"/>
    <property type="match status" value="2"/>
</dbReference>
<evidence type="ECO:0000313" key="3">
    <source>
        <dbReference type="EMBL" id="SFC48451.1"/>
    </source>
</evidence>
<feature type="domain" description="MacB-like periplasmic core" evidence="2">
    <location>
        <begin position="19"/>
        <end position="204"/>
    </location>
</feature>
<evidence type="ECO:0000313" key="4">
    <source>
        <dbReference type="Proteomes" id="UP000198862"/>
    </source>
</evidence>
<keyword evidence="4" id="KW-1185">Reference proteome</keyword>
<accession>A0A1I1JJV6</accession>
<dbReference type="Proteomes" id="UP000198862">
    <property type="component" value="Unassembled WGS sequence"/>
</dbReference>
<dbReference type="STRING" id="1123010.SAMN02745724_01772"/>
<dbReference type="PANTHER" id="PTHR30572:SF4">
    <property type="entry name" value="ABC TRANSPORTER PERMEASE YTRF"/>
    <property type="match status" value="1"/>
</dbReference>
<feature type="transmembrane region" description="Helical" evidence="1">
    <location>
        <begin position="21"/>
        <end position="44"/>
    </location>
</feature>
<keyword evidence="1" id="KW-1133">Transmembrane helix</keyword>
<feature type="transmembrane region" description="Helical" evidence="1">
    <location>
        <begin position="275"/>
        <end position="295"/>
    </location>
</feature>
<feature type="transmembrane region" description="Helical" evidence="1">
    <location>
        <begin position="369"/>
        <end position="391"/>
    </location>
</feature>
<keyword evidence="1" id="KW-0812">Transmembrane</keyword>
<protein>
    <submittedName>
        <fullName evidence="3">Duplicated orphan permease</fullName>
    </submittedName>
</protein>
<dbReference type="OrthoDB" id="9770036at2"/>
<dbReference type="GO" id="GO:0005886">
    <property type="term" value="C:plasma membrane"/>
    <property type="evidence" value="ECO:0007669"/>
    <property type="project" value="TreeGrafter"/>
</dbReference>
<dbReference type="EMBL" id="FOLO01000010">
    <property type="protein sequence ID" value="SFC48451.1"/>
    <property type="molecule type" value="Genomic_DNA"/>
</dbReference>
<dbReference type="PANTHER" id="PTHR30572">
    <property type="entry name" value="MEMBRANE COMPONENT OF TRANSPORTER-RELATED"/>
    <property type="match status" value="1"/>
</dbReference>
<evidence type="ECO:0000256" key="1">
    <source>
        <dbReference type="SAM" id="Phobius"/>
    </source>
</evidence>
<feature type="transmembrane region" description="Helical" evidence="1">
    <location>
        <begin position="423"/>
        <end position="447"/>
    </location>
</feature>
<organism evidence="3 4">
    <name type="scientific">Pseudoalteromonas denitrificans DSM 6059</name>
    <dbReference type="NCBI Taxonomy" id="1123010"/>
    <lineage>
        <taxon>Bacteria</taxon>
        <taxon>Pseudomonadati</taxon>
        <taxon>Pseudomonadota</taxon>
        <taxon>Gammaproteobacteria</taxon>
        <taxon>Alteromonadales</taxon>
        <taxon>Pseudoalteromonadaceae</taxon>
        <taxon>Pseudoalteromonas</taxon>
    </lineage>
</organism>
<dbReference type="InterPro" id="IPR025857">
    <property type="entry name" value="MacB_PCD"/>
</dbReference>
<feature type="transmembrane region" description="Helical" evidence="1">
    <location>
        <begin position="331"/>
        <end position="357"/>
    </location>
</feature>
<feature type="transmembrane region" description="Helical" evidence="1">
    <location>
        <begin position="671"/>
        <end position="695"/>
    </location>
</feature>
<sequence>MLLHSAIRIFKQAKQYYLTMILTLAISLSMVLSVFSLVDLVFFAPLPYEDSENVYLLEGKIHLPAGEFDGTNPKFLMYIKKHNSIFTDVASYHRWTDYKLYDKTQRPELKVILASSNLFTLLGVEPELGRLFNKTEASGNKQASVILGYRVWQTQYQGNKNIVGQKIQLNQRRFTVIGVAPDNLVLPHYNNINNALWIPMDMDETYNPKTSKGIMGDLKGIARLKPSKDLLGYDEELIKLTTRGAELYLPKILKEFTVSTKAISIRKALQGDSTYIVIMLLFGVLLLMIIALINLTGMQLARAVAKIKTLAISFAFGASNKQILIDSFKHNMLVVSIAVILALLLTSIGFTAIEVLATDSIQRLDTLSISFNTLVFSFFIAALIALIYSYVELKVVNEKNLTTSLQSSGKGVGKQMSAGTSHLLIGLQIAFSFVVLVAACHVVFLTLSEALRDNGLDTKDKWSLTINYSQIKKKSERNNIHKSLTAQLAQLSSVKRIELSSEPRLPEGLNLQQVYDENNQYIAQTRKIAISSGYLQDLNLNIRGELFKPGDSELKNYPVIVNQRLADKIANNTFDVINKKISIDGKIFHPVIGVVANTYVPGEVESERFEVYTPQSYAGRRMSSFLITSDNNDELEPHIVDMVKKVDTRLDVANLITLKDQFNHKRKRHMAAAWISILLASVSLVMVCIGVNGIVNYMVNVRRYDLGVKLAMGACHKRLLKEGLTELMKPIAMSIFFSFSLIFMSIGYSKTLPDLNVNPEWFLIAAILISFCILSLLVSYFPIQKILAKDPIKALRNE</sequence>
<keyword evidence="1" id="KW-0472">Membrane</keyword>